<protein>
    <recommendedName>
        <fullName evidence="5">Antifreeze protein</fullName>
    </recommendedName>
</protein>
<dbReference type="Pfam" id="PF13421">
    <property type="entry name" value="Band_7_1"/>
    <property type="match status" value="1"/>
</dbReference>
<evidence type="ECO:0000313" key="4">
    <source>
        <dbReference type="Proteomes" id="UP000005317"/>
    </source>
</evidence>
<sequence length="364" mass="40187">MGLWDKLMGEFVDVIEWTDDSNDTMVYRFERHGNEIKYGAKLTVRETQVAIFINEGEVADVLGPGLYVLETKNLPVLSTLQNWDHGFQSPFKAEVYFFNTKQFTNLKWGTRNPVMIRDSEFGGVRLRAFGTYAIRIEDARKFMQEIMGTDGHFTVDEISDQLRNLIVTRFSSVIASAGIPVLDMAANYDQLGQFVTQKISPEYAAYGLKLTSILVENISLPTEVEDALDKRTSMGMIGNLDKYLQYQTAQGVGSGNSNSALDMGMGFAVANKMAEVLNKPSTATPPPIPDTNWHVAVGQDAKGPYTLQQLQQMAQAGQINATTLVWQAGMANWQAAGETTPLINLFTAQTPPPIPPSAPPQSTE</sequence>
<dbReference type="Gene3D" id="3.30.479.30">
    <property type="entry name" value="Band 7 domain"/>
    <property type="match status" value="1"/>
</dbReference>
<dbReference type="PANTHER" id="PTHR37826:SF2">
    <property type="entry name" value="ZINC-RIBBON DOMAIN-CONTAINING PROTEIN"/>
    <property type="match status" value="1"/>
</dbReference>
<dbReference type="InterPro" id="IPR025640">
    <property type="entry name" value="GYF_2"/>
</dbReference>
<dbReference type="EMBL" id="JH651384">
    <property type="protein sequence ID" value="EIJ36538.1"/>
    <property type="molecule type" value="Genomic_DNA"/>
</dbReference>
<feature type="domain" description="GYF" evidence="2">
    <location>
        <begin position="293"/>
        <end position="339"/>
    </location>
</feature>
<dbReference type="PANTHER" id="PTHR37826">
    <property type="entry name" value="FLOTILLIN BAND_7_5 DOMAIN PROTEIN"/>
    <property type="match status" value="1"/>
</dbReference>
<keyword evidence="4" id="KW-1185">Reference proteome</keyword>
<evidence type="ECO:0000313" key="3">
    <source>
        <dbReference type="EMBL" id="EIJ36538.1"/>
    </source>
</evidence>
<evidence type="ECO:0000259" key="2">
    <source>
        <dbReference type="Pfam" id="PF14237"/>
    </source>
</evidence>
<dbReference type="Pfam" id="PF14237">
    <property type="entry name" value="GYF_2"/>
    <property type="match status" value="1"/>
</dbReference>
<evidence type="ECO:0008006" key="5">
    <source>
        <dbReference type="Google" id="ProtNLM"/>
    </source>
</evidence>
<evidence type="ECO:0000259" key="1">
    <source>
        <dbReference type="Pfam" id="PF13421"/>
    </source>
</evidence>
<dbReference type="InterPro" id="IPR036013">
    <property type="entry name" value="Band_7/SPFH_dom_sf"/>
</dbReference>
<accession>A0A656HHY0</accession>
<gene>
    <name evidence="3" type="ORF">Thini_4039</name>
</gene>
<dbReference type="OrthoDB" id="9764015at2"/>
<feature type="domain" description="SPFH" evidence="1">
    <location>
        <begin position="26"/>
        <end position="235"/>
    </location>
</feature>
<dbReference type="InterPro" id="IPR033880">
    <property type="entry name" value="SPFH_YdjI"/>
</dbReference>
<organism evidence="3 4">
    <name type="scientific">Thiothrix nivea (strain ATCC 35100 / DSM 5205 / JP2)</name>
    <dbReference type="NCBI Taxonomy" id="870187"/>
    <lineage>
        <taxon>Bacteria</taxon>
        <taxon>Pseudomonadati</taxon>
        <taxon>Pseudomonadota</taxon>
        <taxon>Gammaproteobacteria</taxon>
        <taxon>Thiotrichales</taxon>
        <taxon>Thiotrichaceae</taxon>
        <taxon>Thiothrix</taxon>
    </lineage>
</organism>
<name>A0A656HHY0_THINJ</name>
<dbReference type="SUPFAM" id="SSF117892">
    <property type="entry name" value="Band 7/SPFH domain"/>
    <property type="match status" value="1"/>
</dbReference>
<dbReference type="Proteomes" id="UP000005317">
    <property type="component" value="Unassembled WGS sequence"/>
</dbReference>
<dbReference type="RefSeq" id="WP_002710410.1">
    <property type="nucleotide sequence ID" value="NZ_JH651384.1"/>
</dbReference>
<dbReference type="AlphaFoldDB" id="A0A656HHY0"/>
<proteinExistence type="predicted"/>
<dbReference type="CDD" id="cd03408">
    <property type="entry name" value="SPFH_like_u1"/>
    <property type="match status" value="1"/>
</dbReference>
<reference evidence="4" key="1">
    <citation type="journal article" date="2011" name="Stand. Genomic Sci.">
        <title>Genome sequence of the filamentous, gliding Thiothrix nivea neotype strain (JP2(T)).</title>
        <authorList>
            <person name="Lapidus A."/>
            <person name="Nolan M."/>
            <person name="Lucas S."/>
            <person name="Glavina Del Rio T."/>
            <person name="Tice H."/>
            <person name="Cheng J.F."/>
            <person name="Tapia R."/>
            <person name="Han C."/>
            <person name="Goodwin L."/>
            <person name="Pitluck S."/>
            <person name="Liolios K."/>
            <person name="Pagani I."/>
            <person name="Ivanova N."/>
            <person name="Huntemann M."/>
            <person name="Mavromatis K."/>
            <person name="Mikhailova N."/>
            <person name="Pati A."/>
            <person name="Chen A."/>
            <person name="Palaniappan K."/>
            <person name="Land M."/>
            <person name="Brambilla E.M."/>
            <person name="Rohde M."/>
            <person name="Abt B."/>
            <person name="Verbarg S."/>
            <person name="Goker M."/>
            <person name="Bristow J."/>
            <person name="Eisen J.A."/>
            <person name="Markowitz V."/>
            <person name="Hugenholtz P."/>
            <person name="Kyrpides N.C."/>
            <person name="Klenk H.P."/>
            <person name="Woyke T."/>
        </authorList>
    </citation>
    <scope>NUCLEOTIDE SEQUENCE [LARGE SCALE GENOMIC DNA]</scope>
    <source>
        <strain evidence="4">ATCC 35100 / DSM 5205 / JP2</strain>
    </source>
</reference>